<dbReference type="EMBL" id="BPLR01021468">
    <property type="protein sequence ID" value="GIX89998.1"/>
    <property type="molecule type" value="Genomic_DNA"/>
</dbReference>
<protein>
    <submittedName>
        <fullName evidence="2">Uncharacterized protein</fullName>
    </submittedName>
</protein>
<feature type="region of interest" description="Disordered" evidence="1">
    <location>
        <begin position="70"/>
        <end position="94"/>
    </location>
</feature>
<reference evidence="2 3" key="1">
    <citation type="submission" date="2021-06" db="EMBL/GenBank/DDBJ databases">
        <title>Caerostris extrusa draft genome.</title>
        <authorList>
            <person name="Kono N."/>
            <person name="Arakawa K."/>
        </authorList>
    </citation>
    <scope>NUCLEOTIDE SEQUENCE [LARGE SCALE GENOMIC DNA]</scope>
</reference>
<organism evidence="2 3">
    <name type="scientific">Caerostris extrusa</name>
    <name type="common">Bark spider</name>
    <name type="synonym">Caerostris bankana</name>
    <dbReference type="NCBI Taxonomy" id="172846"/>
    <lineage>
        <taxon>Eukaryota</taxon>
        <taxon>Metazoa</taxon>
        <taxon>Ecdysozoa</taxon>
        <taxon>Arthropoda</taxon>
        <taxon>Chelicerata</taxon>
        <taxon>Arachnida</taxon>
        <taxon>Araneae</taxon>
        <taxon>Araneomorphae</taxon>
        <taxon>Entelegynae</taxon>
        <taxon>Araneoidea</taxon>
        <taxon>Araneidae</taxon>
        <taxon>Caerostris</taxon>
    </lineage>
</organism>
<proteinExistence type="predicted"/>
<dbReference type="Proteomes" id="UP001054945">
    <property type="component" value="Unassembled WGS sequence"/>
</dbReference>
<evidence type="ECO:0000313" key="2">
    <source>
        <dbReference type="EMBL" id="GIX89998.1"/>
    </source>
</evidence>
<gene>
    <name evidence="2" type="ORF">CEXT_156931</name>
</gene>
<sequence length="170" mass="19545">MWNDVSFDMQEGRDGDDDDDAGVFRRRSRSQAIKSNTENHNDNNSLTKSSITTISILDTATLKTKTKTQCVFASPNPSSAEARRRNGARKPNFSNSRTIRTKRCRNQKLHFDWMTTETPRRFFPDLPKKHSTQMWAPIKVTSTMTEHLIPLFPPLPFSGTLACQAKHRYR</sequence>
<accession>A0AAV4NZ15</accession>
<dbReference type="AlphaFoldDB" id="A0AAV4NZ15"/>
<keyword evidence="3" id="KW-1185">Reference proteome</keyword>
<comment type="caution">
    <text evidence="2">The sequence shown here is derived from an EMBL/GenBank/DDBJ whole genome shotgun (WGS) entry which is preliminary data.</text>
</comment>
<evidence type="ECO:0000313" key="3">
    <source>
        <dbReference type="Proteomes" id="UP001054945"/>
    </source>
</evidence>
<feature type="region of interest" description="Disordered" evidence="1">
    <location>
        <begin position="1"/>
        <end position="46"/>
    </location>
</feature>
<feature type="compositionally biased region" description="Polar residues" evidence="1">
    <location>
        <begin position="30"/>
        <end position="44"/>
    </location>
</feature>
<evidence type="ECO:0000256" key="1">
    <source>
        <dbReference type="SAM" id="MobiDB-lite"/>
    </source>
</evidence>
<feature type="compositionally biased region" description="Polar residues" evidence="1">
    <location>
        <begin position="70"/>
        <end position="79"/>
    </location>
</feature>
<name>A0AAV4NZ15_CAEEX</name>